<reference evidence="1" key="1">
    <citation type="journal article" date="2021" name="Proc. Natl. Acad. Sci. U.S.A.">
        <title>A Catalog of Tens of Thousands of Viruses from Human Metagenomes Reveals Hidden Associations with Chronic Diseases.</title>
        <authorList>
            <person name="Tisza M.J."/>
            <person name="Buck C.B."/>
        </authorList>
    </citation>
    <scope>NUCLEOTIDE SEQUENCE</scope>
    <source>
        <strain evidence="1">Ctcqm2</strain>
    </source>
</reference>
<protein>
    <submittedName>
        <fullName evidence="1">Terminase small subunit</fullName>
    </submittedName>
</protein>
<organism evidence="1">
    <name type="scientific">Phage sp. ctcqm2</name>
    <dbReference type="NCBI Taxonomy" id="2828007"/>
    <lineage>
        <taxon>Viruses</taxon>
    </lineage>
</organism>
<sequence>MASKITQAMREQVLADYDACKHIATVAKQNGLSEPTIRKIIVQERGENAISHTRGAASASVTARCTATNEEISQIVRESFQYFKRSCVKTDEECADKLNDYFQQCVEEGQIPTVEDMCLALGAVTQTVLDWQKGSLGPVRAGMIKKAKQILAGIDAKLVSQGKIPQITYIFRAKNFFGMTDKQEVVLTPNNPLGTETPPEELQKKYIEAASCDYET</sequence>
<dbReference type="EMBL" id="BK032673">
    <property type="protein sequence ID" value="DAF54129.1"/>
    <property type="molecule type" value="Genomic_DNA"/>
</dbReference>
<accession>A0A8S5SSZ6</accession>
<dbReference type="Gene3D" id="1.10.132.80">
    <property type="match status" value="1"/>
</dbReference>
<name>A0A8S5SSZ6_9VIRU</name>
<proteinExistence type="predicted"/>
<evidence type="ECO:0000313" key="1">
    <source>
        <dbReference type="EMBL" id="DAF54129.1"/>
    </source>
</evidence>